<comment type="subunit">
    <text evidence="4">Homodimer.</text>
</comment>
<comment type="subcellular location">
    <subcellularLocation>
        <location evidence="1">Cytoplasm</location>
    </subcellularLocation>
</comment>
<dbReference type="KEGG" id="dmi:Desmer_2377"/>
<dbReference type="Pfam" id="PF00725">
    <property type="entry name" value="3HCDH"/>
    <property type="match status" value="1"/>
</dbReference>
<dbReference type="PIRSF" id="PIRSF000105">
    <property type="entry name" value="HCDH"/>
    <property type="match status" value="1"/>
</dbReference>
<evidence type="ECO:0000256" key="11">
    <source>
        <dbReference type="PIRSR" id="PIRSR000105-1"/>
    </source>
</evidence>
<feature type="domain" description="3-hydroxyacyl-CoA dehydrogenase C-terminal" evidence="12">
    <location>
        <begin position="190"/>
        <end position="288"/>
    </location>
</feature>
<reference evidence="15" key="2">
    <citation type="submission" date="2012-08" db="EMBL/GenBank/DDBJ databases">
        <title>Finished genome of Desulfosporosinus meridiei DSM 13257.</title>
        <authorList>
            <person name="Huntemann M."/>
            <person name="Wei C.-L."/>
            <person name="Han J."/>
            <person name="Detter J.C."/>
            <person name="Han C."/>
            <person name="Davenport K."/>
            <person name="Daligault H."/>
            <person name="Erkkila T."/>
            <person name="Gu W."/>
            <person name="Munk A.C.C."/>
            <person name="Teshima H."/>
            <person name="Xu Y."/>
            <person name="Chain P."/>
            <person name="Tapia R."/>
            <person name="Chen A."/>
            <person name="Krypides N."/>
            <person name="Mavromatis K."/>
            <person name="Markowitz V."/>
            <person name="Szeto E."/>
            <person name="Ivanova N."/>
            <person name="Mikhailova N."/>
            <person name="Ovchinnikova G."/>
            <person name="Pagani I."/>
            <person name="Pati A."/>
            <person name="Goodwin L."/>
            <person name="Peters L."/>
            <person name="Pitluck S."/>
            <person name="Woyke T."/>
            <person name="Pester M."/>
            <person name="Spring S."/>
            <person name="Ollivier B."/>
            <person name="Rattei T."/>
            <person name="Klenk H.-P."/>
            <person name="Wagner M."/>
            <person name="Loy A."/>
        </authorList>
    </citation>
    <scope>NUCLEOTIDE SEQUENCE [LARGE SCALE GENOMIC DNA]</scope>
    <source>
        <strain evidence="15">ATCC BAA-275 / DSM 13257 / NCIMB 13706 / S10</strain>
    </source>
</reference>
<dbReference type="AlphaFoldDB" id="J7J046"/>
<dbReference type="Gene3D" id="1.10.1040.10">
    <property type="entry name" value="N-(1-d-carboxylethyl)-l-norvaline Dehydrogenase, domain 2"/>
    <property type="match status" value="1"/>
</dbReference>
<accession>J7J046</accession>
<dbReference type="RefSeq" id="WP_014903215.1">
    <property type="nucleotide sequence ID" value="NC_018515.1"/>
</dbReference>
<dbReference type="InterPro" id="IPR008927">
    <property type="entry name" value="6-PGluconate_DH-like_C_sf"/>
</dbReference>
<comment type="pathway">
    <text evidence="2">Lipid metabolism; butanoate metabolism.</text>
</comment>
<evidence type="ECO:0000256" key="9">
    <source>
        <dbReference type="ARBA" id="ARBA00038962"/>
    </source>
</evidence>
<dbReference type="InterPro" id="IPR036291">
    <property type="entry name" value="NAD(P)-bd_dom_sf"/>
</dbReference>
<dbReference type="EC" id="1.1.1.45" evidence="9"/>
<dbReference type="InterPro" id="IPR006108">
    <property type="entry name" value="3HC_DH_C"/>
</dbReference>
<evidence type="ECO:0000256" key="8">
    <source>
        <dbReference type="ARBA" id="ARBA00023027"/>
    </source>
</evidence>
<dbReference type="GO" id="GO:0070403">
    <property type="term" value="F:NAD+ binding"/>
    <property type="evidence" value="ECO:0007669"/>
    <property type="project" value="InterPro"/>
</dbReference>
<dbReference type="GO" id="GO:0050104">
    <property type="term" value="F:L-gulonate 3-dehydrogenase activity"/>
    <property type="evidence" value="ECO:0007669"/>
    <property type="project" value="UniProtKB-EC"/>
</dbReference>
<keyword evidence="6" id="KW-0597">Phosphoprotein</keyword>
<evidence type="ECO:0000256" key="7">
    <source>
        <dbReference type="ARBA" id="ARBA00023002"/>
    </source>
</evidence>
<evidence type="ECO:0000256" key="1">
    <source>
        <dbReference type="ARBA" id="ARBA00004496"/>
    </source>
</evidence>
<dbReference type="InterPro" id="IPR013328">
    <property type="entry name" value="6PGD_dom2"/>
</dbReference>
<dbReference type="Gene3D" id="3.40.50.720">
    <property type="entry name" value="NAD(P)-binding Rossmann-like Domain"/>
    <property type="match status" value="1"/>
</dbReference>
<evidence type="ECO:0000313" key="15">
    <source>
        <dbReference type="Proteomes" id="UP000005262"/>
    </source>
</evidence>
<dbReference type="PROSITE" id="PS00067">
    <property type="entry name" value="3HCDH"/>
    <property type="match status" value="1"/>
</dbReference>
<feature type="site" description="Important for catalytic activity" evidence="11">
    <location>
        <position position="143"/>
    </location>
</feature>
<dbReference type="OrthoDB" id="9815331at2"/>
<dbReference type="eggNOG" id="COG1250">
    <property type="taxonomic scope" value="Bacteria"/>
</dbReference>
<dbReference type="Pfam" id="PF02737">
    <property type="entry name" value="3HCDH_N"/>
    <property type="match status" value="1"/>
</dbReference>
<evidence type="ECO:0000259" key="13">
    <source>
        <dbReference type="Pfam" id="PF02737"/>
    </source>
</evidence>
<name>J7J046_DESMD</name>
<dbReference type="UniPathway" id="UPA00863"/>
<evidence type="ECO:0000256" key="6">
    <source>
        <dbReference type="ARBA" id="ARBA00022553"/>
    </source>
</evidence>
<feature type="domain" description="3-hydroxyacyl-CoA dehydrogenase NAD binding" evidence="13">
    <location>
        <begin position="10"/>
        <end position="185"/>
    </location>
</feature>
<evidence type="ECO:0000256" key="5">
    <source>
        <dbReference type="ARBA" id="ARBA00022490"/>
    </source>
</evidence>
<dbReference type="EMBL" id="CP003629">
    <property type="protein sequence ID" value="AFQ44301.1"/>
    <property type="molecule type" value="Genomic_DNA"/>
</dbReference>
<keyword evidence="7" id="KW-0560">Oxidoreductase</keyword>
<sequence length="320" mass="35110">MLADIKRICNLGTGTIGPGIALTFALAGYQVNMYGRTQASIEGGIKRIAEILQRFDDHGLVDTSEMPLIMERIRGVTTLEEAMAGADFVIESISEDLSSKQEIFAKIEKFCSPETVFASSTSGLSPTAIAAKLKHKDRFVVAHFWNPPQLIPLVEVVPGEHTSRNSIVLTTKLLEKIGKKPVVLNREALGFIGNRLQFAMLREALSIIDSGIASKEAVDTTMKYALGRRLSTTGPFESADLSGLDIIGSISSYLLEDLCTSHEVSPVLRKAIAEGKLGAKTGSGFYQWPTDSVFKINKIREDNLIEWLSKDKQGYLDWEE</sequence>
<dbReference type="InterPro" id="IPR006180">
    <property type="entry name" value="3-OHacyl-CoA_DH_CS"/>
</dbReference>
<comment type="similarity">
    <text evidence="3">Belongs to the 3-hydroxyacyl-CoA dehydrogenase family.</text>
</comment>
<dbReference type="InterPro" id="IPR006176">
    <property type="entry name" value="3-OHacyl-CoA_DH_NAD-bd"/>
</dbReference>
<dbReference type="PANTHER" id="PTHR48075:SF1">
    <property type="entry name" value="LAMBDA-CRYSTALLIN HOMOLOG"/>
    <property type="match status" value="1"/>
</dbReference>
<dbReference type="SUPFAM" id="SSF51735">
    <property type="entry name" value="NAD(P)-binding Rossmann-fold domains"/>
    <property type="match status" value="1"/>
</dbReference>
<evidence type="ECO:0000256" key="2">
    <source>
        <dbReference type="ARBA" id="ARBA00005086"/>
    </source>
</evidence>
<evidence type="ECO:0000256" key="4">
    <source>
        <dbReference type="ARBA" id="ARBA00011738"/>
    </source>
</evidence>
<dbReference type="HOGENOM" id="CLU_009834_2_0_9"/>
<dbReference type="STRING" id="768704.Desmer_2377"/>
<evidence type="ECO:0000313" key="14">
    <source>
        <dbReference type="EMBL" id="AFQ44301.1"/>
    </source>
</evidence>
<dbReference type="Proteomes" id="UP000005262">
    <property type="component" value="Chromosome"/>
</dbReference>
<dbReference type="InterPro" id="IPR022694">
    <property type="entry name" value="3-OHacyl-CoA_DH"/>
</dbReference>
<keyword evidence="15" id="KW-1185">Reference proteome</keyword>
<dbReference type="PANTHER" id="PTHR48075">
    <property type="entry name" value="3-HYDROXYACYL-COA DEHYDROGENASE FAMILY PROTEIN"/>
    <property type="match status" value="1"/>
</dbReference>
<dbReference type="GO" id="GO:0005737">
    <property type="term" value="C:cytoplasm"/>
    <property type="evidence" value="ECO:0007669"/>
    <property type="project" value="UniProtKB-SubCell"/>
</dbReference>
<dbReference type="SUPFAM" id="SSF48179">
    <property type="entry name" value="6-phosphogluconate dehydrogenase C-terminal domain-like"/>
    <property type="match status" value="1"/>
</dbReference>
<protein>
    <recommendedName>
        <fullName evidence="10">L-gulonate 3-dehydrogenase</fullName>
        <ecNumber evidence="9">1.1.1.45</ecNumber>
    </recommendedName>
    <alternativeName>
        <fullName evidence="10">L-gulonate 3-dehydrogenase</fullName>
    </alternativeName>
</protein>
<organism evidence="14 15">
    <name type="scientific">Desulfosporosinus meridiei (strain ATCC BAA-275 / DSM 13257 / KCTC 12902 / NCIMB 13706 / S10)</name>
    <dbReference type="NCBI Taxonomy" id="768704"/>
    <lineage>
        <taxon>Bacteria</taxon>
        <taxon>Bacillati</taxon>
        <taxon>Bacillota</taxon>
        <taxon>Clostridia</taxon>
        <taxon>Eubacteriales</taxon>
        <taxon>Desulfitobacteriaceae</taxon>
        <taxon>Desulfosporosinus</taxon>
    </lineage>
</organism>
<evidence type="ECO:0000259" key="12">
    <source>
        <dbReference type="Pfam" id="PF00725"/>
    </source>
</evidence>
<gene>
    <name evidence="14" type="ordered locus">Desmer_2377</name>
</gene>
<evidence type="ECO:0000256" key="10">
    <source>
        <dbReference type="ARBA" id="ARBA00042709"/>
    </source>
</evidence>
<dbReference type="GO" id="GO:0019605">
    <property type="term" value="P:butyrate metabolic process"/>
    <property type="evidence" value="ECO:0007669"/>
    <property type="project" value="UniProtKB-UniPathway"/>
</dbReference>
<reference evidence="14 15" key="1">
    <citation type="journal article" date="2012" name="J. Bacteriol.">
        <title>Complete genome sequences of Desulfosporosinus orientis DSM765T, Desulfosporosinus youngiae DSM17734T, Desulfosporosinus meridiei DSM13257T, and Desulfosporosinus acidiphilus DSM22704T.</title>
        <authorList>
            <person name="Pester M."/>
            <person name="Brambilla E."/>
            <person name="Alazard D."/>
            <person name="Rattei T."/>
            <person name="Weinmaier T."/>
            <person name="Han J."/>
            <person name="Lucas S."/>
            <person name="Lapidus A."/>
            <person name="Cheng J.F."/>
            <person name="Goodwin L."/>
            <person name="Pitluck S."/>
            <person name="Peters L."/>
            <person name="Ovchinnikova G."/>
            <person name="Teshima H."/>
            <person name="Detter J.C."/>
            <person name="Han C.S."/>
            <person name="Tapia R."/>
            <person name="Land M.L."/>
            <person name="Hauser L."/>
            <person name="Kyrpides N.C."/>
            <person name="Ivanova N.N."/>
            <person name="Pagani I."/>
            <person name="Huntmann M."/>
            <person name="Wei C.L."/>
            <person name="Davenport K.W."/>
            <person name="Daligault H."/>
            <person name="Chain P.S."/>
            <person name="Chen A."/>
            <person name="Mavromatis K."/>
            <person name="Markowitz V."/>
            <person name="Szeto E."/>
            <person name="Mikhailova N."/>
            <person name="Pati A."/>
            <person name="Wagner M."/>
            <person name="Woyke T."/>
            <person name="Ollivier B."/>
            <person name="Klenk H.P."/>
            <person name="Spring S."/>
            <person name="Loy A."/>
        </authorList>
    </citation>
    <scope>NUCLEOTIDE SEQUENCE [LARGE SCALE GENOMIC DNA]</scope>
    <source>
        <strain evidence="15">ATCC BAA-275 / DSM 13257 / NCIMB 13706 / S10</strain>
    </source>
</reference>
<proteinExistence type="inferred from homology"/>
<evidence type="ECO:0000256" key="3">
    <source>
        <dbReference type="ARBA" id="ARBA00009463"/>
    </source>
</evidence>
<keyword evidence="5" id="KW-0963">Cytoplasm</keyword>
<keyword evidence="8" id="KW-0520">NAD</keyword>